<dbReference type="PROSITE" id="PS50021">
    <property type="entry name" value="CH"/>
    <property type="match status" value="1"/>
</dbReference>
<sequence length="371" mass="42336">MEWRQQSSVSCEDAFTEAQRWIQEVTGKSFGCSDFRVALENGVLLCDLINQLKPGIIRRVNRLSTPIAGLDNVTVFLKACGKLGLNESQLFHPGDLQDLSTRVTLRRDESQRRLKNVLITIYWLGRKAQLDTLYSGPQLNFKAFEGLLGLALSKALEEGTNAFVKDGSYKECLHSEGEESLQTRQTYNRGNSLVGFDCVDPKAVCLHEEGFESDAEAEQVYKMDSTKVSAQQSKGHVQPPLGRKQGRSEKAADHTSQLPSVVDTVLSHQPLFTGFPAWSREEIKELSPEAQNEDDSEDNFSEADPVQDDFYLRRLKQTLHQTSFNRNYDRFLPRYWTPEEEIHVHRIYLGSQKRPWYRKMLGLRSVFILLN</sequence>
<reference evidence="3" key="1">
    <citation type="submission" date="2025-08" db="UniProtKB">
        <authorList>
            <consortium name="Ensembl"/>
        </authorList>
    </citation>
    <scope>IDENTIFICATION</scope>
</reference>
<dbReference type="SMART" id="SM00033">
    <property type="entry name" value="CH"/>
    <property type="match status" value="1"/>
</dbReference>
<feature type="compositionally biased region" description="Acidic residues" evidence="1">
    <location>
        <begin position="291"/>
        <end position="303"/>
    </location>
</feature>
<organism evidence="3 4">
    <name type="scientific">Cyprinodon variegatus</name>
    <name type="common">Sheepshead minnow</name>
    <dbReference type="NCBI Taxonomy" id="28743"/>
    <lineage>
        <taxon>Eukaryota</taxon>
        <taxon>Metazoa</taxon>
        <taxon>Chordata</taxon>
        <taxon>Craniata</taxon>
        <taxon>Vertebrata</taxon>
        <taxon>Euteleostomi</taxon>
        <taxon>Actinopterygii</taxon>
        <taxon>Neopterygii</taxon>
        <taxon>Teleostei</taxon>
        <taxon>Neoteleostei</taxon>
        <taxon>Acanthomorphata</taxon>
        <taxon>Ovalentaria</taxon>
        <taxon>Atherinomorphae</taxon>
        <taxon>Cyprinodontiformes</taxon>
        <taxon>Cyprinodontidae</taxon>
        <taxon>Cyprinodon</taxon>
    </lineage>
</organism>
<dbReference type="PANTHER" id="PTHR46767:SF2">
    <property type="entry name" value="LIM DOMAIN 7B"/>
    <property type="match status" value="1"/>
</dbReference>
<dbReference type="Proteomes" id="UP000265020">
    <property type="component" value="Unassembled WGS sequence"/>
</dbReference>
<feature type="region of interest" description="Disordered" evidence="1">
    <location>
        <begin position="223"/>
        <end position="260"/>
    </location>
</feature>
<dbReference type="InterPro" id="IPR001715">
    <property type="entry name" value="CH_dom"/>
</dbReference>
<evidence type="ECO:0000259" key="2">
    <source>
        <dbReference type="PROSITE" id="PS50021"/>
    </source>
</evidence>
<feature type="domain" description="Calponin-homology (CH)" evidence="2">
    <location>
        <begin position="12"/>
        <end position="129"/>
    </location>
</feature>
<dbReference type="Ensembl" id="ENSCVAT00000019903.1">
    <property type="protein sequence ID" value="ENSCVAP00000028168.1"/>
    <property type="gene ID" value="ENSCVAG00000015099.1"/>
</dbReference>
<dbReference type="Gene3D" id="1.10.418.10">
    <property type="entry name" value="Calponin-like domain"/>
    <property type="match status" value="1"/>
</dbReference>
<keyword evidence="4" id="KW-1185">Reference proteome</keyword>
<dbReference type="InterPro" id="IPR003096">
    <property type="entry name" value="SM22_calponin"/>
</dbReference>
<dbReference type="InterPro" id="IPR029978">
    <property type="entry name" value="LMO-7"/>
</dbReference>
<dbReference type="FunFam" id="1.10.418.10:FF:000038">
    <property type="entry name" value="LIM and calponin homology domains-containing protein 1"/>
    <property type="match status" value="1"/>
</dbReference>
<proteinExistence type="predicted"/>
<dbReference type="AlphaFoldDB" id="A0A3Q2E771"/>
<evidence type="ECO:0000313" key="4">
    <source>
        <dbReference type="Proteomes" id="UP000265020"/>
    </source>
</evidence>
<dbReference type="PRINTS" id="PR00888">
    <property type="entry name" value="SM22CALPONIN"/>
</dbReference>
<dbReference type="InterPro" id="IPR036872">
    <property type="entry name" value="CH_dom_sf"/>
</dbReference>
<evidence type="ECO:0000313" key="3">
    <source>
        <dbReference type="Ensembl" id="ENSCVAP00000028168.1"/>
    </source>
</evidence>
<protein>
    <submittedName>
        <fullName evidence="3">LIM domain only protein 7-like</fullName>
    </submittedName>
</protein>
<dbReference type="GO" id="GO:0030155">
    <property type="term" value="P:regulation of cell adhesion"/>
    <property type="evidence" value="ECO:0007669"/>
    <property type="project" value="InterPro"/>
</dbReference>
<name>A0A3Q2E771_CYPVA</name>
<dbReference type="Pfam" id="PF00307">
    <property type="entry name" value="CH"/>
    <property type="match status" value="1"/>
</dbReference>
<dbReference type="SUPFAM" id="SSF47576">
    <property type="entry name" value="Calponin-homology domain, CH-domain"/>
    <property type="match status" value="1"/>
</dbReference>
<dbReference type="GeneTree" id="ENSGT00950000183159"/>
<dbReference type="GO" id="GO:0023051">
    <property type="term" value="P:regulation of signaling"/>
    <property type="evidence" value="ECO:0007669"/>
    <property type="project" value="InterPro"/>
</dbReference>
<accession>A0A3Q2E771</accession>
<dbReference type="PANTHER" id="PTHR46767">
    <property type="entry name" value="LIM DOMAIN ONLY PROTEIN 7"/>
    <property type="match status" value="1"/>
</dbReference>
<feature type="compositionally biased region" description="Polar residues" evidence="1">
    <location>
        <begin position="226"/>
        <end position="235"/>
    </location>
</feature>
<reference evidence="3" key="2">
    <citation type="submission" date="2025-09" db="UniProtKB">
        <authorList>
            <consortium name="Ensembl"/>
        </authorList>
    </citation>
    <scope>IDENTIFICATION</scope>
</reference>
<evidence type="ECO:0000256" key="1">
    <source>
        <dbReference type="SAM" id="MobiDB-lite"/>
    </source>
</evidence>
<feature type="region of interest" description="Disordered" evidence="1">
    <location>
        <begin position="284"/>
        <end position="303"/>
    </location>
</feature>